<name>A0A0F9RP26_9ZZZZ</name>
<dbReference type="AlphaFoldDB" id="A0A0F9RP26"/>
<evidence type="ECO:0000313" key="1">
    <source>
        <dbReference type="EMBL" id="KKN26716.1"/>
    </source>
</evidence>
<protein>
    <recommendedName>
        <fullName evidence="2">HNH domain-containing protein</fullName>
    </recommendedName>
</protein>
<proteinExistence type="predicted"/>
<organism evidence="1">
    <name type="scientific">marine sediment metagenome</name>
    <dbReference type="NCBI Taxonomy" id="412755"/>
    <lineage>
        <taxon>unclassified sequences</taxon>
        <taxon>metagenomes</taxon>
        <taxon>ecological metagenomes</taxon>
    </lineage>
</organism>
<sequence length="227" mass="26406">MKNCLECNEPSRNAKFCSNKCKGKNYYHNNKQRLNIRSYARQKVRRSERKQSLVERTGGQCKICSYSSCLAALTFHHRERSQKAFTISHSSKSFKTIKKEAEKCDLLCIRCHLELEDRLYQPQATNSTHPNRYELNRQRALQRKQKLVNLKGGKCLKCGYCRCLRSLSFHHRDPTKKSFTLDLRTTGNRSWKILLAEVTKCDLYCVRCHAEIEAAIRQGGIEPPTCN</sequence>
<accession>A0A0F9RP26</accession>
<reference evidence="1" key="1">
    <citation type="journal article" date="2015" name="Nature">
        <title>Complex archaea that bridge the gap between prokaryotes and eukaryotes.</title>
        <authorList>
            <person name="Spang A."/>
            <person name="Saw J.H."/>
            <person name="Jorgensen S.L."/>
            <person name="Zaremba-Niedzwiedzka K."/>
            <person name="Martijn J."/>
            <person name="Lind A.E."/>
            <person name="van Eijk R."/>
            <person name="Schleper C."/>
            <person name="Guy L."/>
            <person name="Ettema T.J."/>
        </authorList>
    </citation>
    <scope>NUCLEOTIDE SEQUENCE</scope>
</reference>
<gene>
    <name evidence="1" type="ORF">LCGC14_0871970</name>
</gene>
<evidence type="ECO:0008006" key="2">
    <source>
        <dbReference type="Google" id="ProtNLM"/>
    </source>
</evidence>
<comment type="caution">
    <text evidence="1">The sequence shown here is derived from an EMBL/GenBank/DDBJ whole genome shotgun (WGS) entry which is preliminary data.</text>
</comment>
<dbReference type="EMBL" id="LAZR01002699">
    <property type="protein sequence ID" value="KKN26716.1"/>
    <property type="molecule type" value="Genomic_DNA"/>
</dbReference>